<proteinExistence type="predicted"/>
<feature type="signal peptide" evidence="1">
    <location>
        <begin position="1"/>
        <end position="24"/>
    </location>
</feature>
<keyword evidence="3" id="KW-1185">Reference proteome</keyword>
<evidence type="ECO:0000256" key="1">
    <source>
        <dbReference type="SAM" id="SignalP"/>
    </source>
</evidence>
<dbReference type="EMBL" id="CP017641">
    <property type="protein sequence ID" value="APZ94494.1"/>
    <property type="molecule type" value="Genomic_DNA"/>
</dbReference>
<dbReference type="KEGG" id="fmr:Fuma_04126"/>
<reference evidence="2 3" key="1">
    <citation type="journal article" date="2016" name="Front. Microbiol.">
        <title>Fuerstia marisgermanicae gen. nov., sp. nov., an Unusual Member of the Phylum Planctomycetes from the German Wadden Sea.</title>
        <authorList>
            <person name="Kohn T."/>
            <person name="Heuer A."/>
            <person name="Jogler M."/>
            <person name="Vollmers J."/>
            <person name="Boedeker C."/>
            <person name="Bunk B."/>
            <person name="Rast P."/>
            <person name="Borchert D."/>
            <person name="Glockner I."/>
            <person name="Freese H.M."/>
            <person name="Klenk H.P."/>
            <person name="Overmann J."/>
            <person name="Kaster A.K."/>
            <person name="Rohde M."/>
            <person name="Wiegand S."/>
            <person name="Jogler C."/>
        </authorList>
    </citation>
    <scope>NUCLEOTIDE SEQUENCE [LARGE SCALE GENOMIC DNA]</scope>
    <source>
        <strain evidence="2 3">NH11</strain>
    </source>
</reference>
<dbReference type="OrthoDB" id="207789at2"/>
<accession>A0A1P8WKB1</accession>
<gene>
    <name evidence="2" type="ORF">Fuma_04126</name>
</gene>
<name>A0A1P8WKB1_9PLAN</name>
<feature type="chain" id="PRO_5010169822" evidence="1">
    <location>
        <begin position="25"/>
        <end position="573"/>
    </location>
</feature>
<dbReference type="RefSeq" id="WP_077025788.1">
    <property type="nucleotide sequence ID" value="NZ_CP017641.1"/>
</dbReference>
<evidence type="ECO:0000313" key="3">
    <source>
        <dbReference type="Proteomes" id="UP000187735"/>
    </source>
</evidence>
<dbReference type="AlphaFoldDB" id="A0A1P8WKB1"/>
<protein>
    <submittedName>
        <fullName evidence="2">Uncharacterized protein</fullName>
    </submittedName>
</protein>
<organism evidence="2 3">
    <name type="scientific">Fuerstiella marisgermanici</name>
    <dbReference type="NCBI Taxonomy" id="1891926"/>
    <lineage>
        <taxon>Bacteria</taxon>
        <taxon>Pseudomonadati</taxon>
        <taxon>Planctomycetota</taxon>
        <taxon>Planctomycetia</taxon>
        <taxon>Planctomycetales</taxon>
        <taxon>Planctomycetaceae</taxon>
        <taxon>Fuerstiella</taxon>
    </lineage>
</organism>
<evidence type="ECO:0000313" key="2">
    <source>
        <dbReference type="EMBL" id="APZ94494.1"/>
    </source>
</evidence>
<keyword evidence="1" id="KW-0732">Signal</keyword>
<dbReference type="Proteomes" id="UP000187735">
    <property type="component" value="Chromosome"/>
</dbReference>
<dbReference type="STRING" id="1891926.Fuma_04126"/>
<sequence precursor="true">MIRTQILSTIALLLMAFCGPQSIAQEPHNPEISVAHKGVKQLKEDIKFFLDLVESEQRHWDNWEGMIEFLVFGLDFERPLRIDILSGLTPPPIMIYGPYTVPVEDLRDENIGAEYVLQERSETLHEMLPTEQGWFRILPAQKYAILAPSTPKNHDLLKQLILKAGNPVPVITKILDGEANVGIQLANATESEEDLKKRRASFAEIRAVHMDSLQKRPEESQTEFELRKGAASNNLNELERLMVESKVASARAVLDKKAVTAKILFDGVGIPGTSMAKGIEMFNKQIDAFATAVSPEGSALSFRINHPIDDLRTKNTLSFIELMRADVESRLAANTKMTAEQKEASLQLFDGIMTLVKDGVASENLNGFIEAVPNESNQFVSHGAIVVKDAKRLDETLALIGKTGGDNEVTIGAETVGDVTIHKVKLGKGFLKLFDDVFGEEAEILIGTSEDKVWFGSGPNALPALKAGIEALKEPAESDVILRSTMQALPWAKRAEKLMKDLAPPKTLDGQQKRRDQLLRLTQAIETLKEEDDDITFDVAVADGRVSGEIFFNSGLLRFVGTQLVTFSTENLE</sequence>